<dbReference type="GO" id="GO:0004497">
    <property type="term" value="F:monooxygenase activity"/>
    <property type="evidence" value="ECO:0007669"/>
    <property type="project" value="InterPro"/>
</dbReference>
<proteinExistence type="predicted"/>
<dbReference type="GO" id="GO:0005506">
    <property type="term" value="F:iron ion binding"/>
    <property type="evidence" value="ECO:0007669"/>
    <property type="project" value="InterPro"/>
</dbReference>
<protein>
    <submittedName>
        <fullName evidence="1">Unplaced genomic scaffold GYMLUscaffold_62, whole genome shotgun sequence</fullName>
    </submittedName>
</protein>
<dbReference type="Gene3D" id="1.10.630.10">
    <property type="entry name" value="Cytochrome P450"/>
    <property type="match status" value="1"/>
</dbReference>
<dbReference type="AlphaFoldDB" id="A0A0D0AWP2"/>
<feature type="non-terminal residue" evidence="1">
    <location>
        <position position="64"/>
    </location>
</feature>
<evidence type="ECO:0000313" key="2">
    <source>
        <dbReference type="Proteomes" id="UP000053593"/>
    </source>
</evidence>
<dbReference type="OrthoDB" id="3171356at2759"/>
<feature type="non-terminal residue" evidence="1">
    <location>
        <position position="1"/>
    </location>
</feature>
<dbReference type="SUPFAM" id="SSF48264">
    <property type="entry name" value="Cytochrome P450"/>
    <property type="match status" value="1"/>
</dbReference>
<dbReference type="GO" id="GO:0020037">
    <property type="term" value="F:heme binding"/>
    <property type="evidence" value="ECO:0007669"/>
    <property type="project" value="InterPro"/>
</dbReference>
<evidence type="ECO:0000313" key="1">
    <source>
        <dbReference type="EMBL" id="KIK54970.1"/>
    </source>
</evidence>
<dbReference type="HOGENOM" id="CLU_195460_0_0_1"/>
<gene>
    <name evidence="1" type="ORF">GYMLUDRAFT_144224</name>
</gene>
<dbReference type="EMBL" id="KN834810">
    <property type="protein sequence ID" value="KIK54970.1"/>
    <property type="molecule type" value="Genomic_DNA"/>
</dbReference>
<name>A0A0D0AWP2_9AGAR</name>
<accession>A0A0D0AWP2</accession>
<sequence length="64" mass="7327">YLTVLAVYRLFFHPLHKFPGPVLAALTSWYEIYRNLVQGGELVSDIKRLHEIYGPVVRTGPNTV</sequence>
<dbReference type="InterPro" id="IPR036396">
    <property type="entry name" value="Cyt_P450_sf"/>
</dbReference>
<keyword evidence="2" id="KW-1185">Reference proteome</keyword>
<dbReference type="GO" id="GO:0016705">
    <property type="term" value="F:oxidoreductase activity, acting on paired donors, with incorporation or reduction of molecular oxygen"/>
    <property type="evidence" value="ECO:0007669"/>
    <property type="project" value="InterPro"/>
</dbReference>
<reference evidence="1 2" key="1">
    <citation type="submission" date="2014-04" db="EMBL/GenBank/DDBJ databases">
        <title>Evolutionary Origins and Diversification of the Mycorrhizal Mutualists.</title>
        <authorList>
            <consortium name="DOE Joint Genome Institute"/>
            <consortium name="Mycorrhizal Genomics Consortium"/>
            <person name="Kohler A."/>
            <person name="Kuo A."/>
            <person name="Nagy L.G."/>
            <person name="Floudas D."/>
            <person name="Copeland A."/>
            <person name="Barry K.W."/>
            <person name="Cichocki N."/>
            <person name="Veneault-Fourrey C."/>
            <person name="LaButti K."/>
            <person name="Lindquist E.A."/>
            <person name="Lipzen A."/>
            <person name="Lundell T."/>
            <person name="Morin E."/>
            <person name="Murat C."/>
            <person name="Riley R."/>
            <person name="Ohm R."/>
            <person name="Sun H."/>
            <person name="Tunlid A."/>
            <person name="Henrissat B."/>
            <person name="Grigoriev I.V."/>
            <person name="Hibbett D.S."/>
            <person name="Martin F."/>
        </authorList>
    </citation>
    <scope>NUCLEOTIDE SEQUENCE [LARGE SCALE GENOMIC DNA]</scope>
    <source>
        <strain evidence="1 2">FD-317 M1</strain>
    </source>
</reference>
<dbReference type="Proteomes" id="UP000053593">
    <property type="component" value="Unassembled WGS sequence"/>
</dbReference>
<organism evidence="1 2">
    <name type="scientific">Collybiopsis luxurians FD-317 M1</name>
    <dbReference type="NCBI Taxonomy" id="944289"/>
    <lineage>
        <taxon>Eukaryota</taxon>
        <taxon>Fungi</taxon>
        <taxon>Dikarya</taxon>
        <taxon>Basidiomycota</taxon>
        <taxon>Agaricomycotina</taxon>
        <taxon>Agaricomycetes</taxon>
        <taxon>Agaricomycetidae</taxon>
        <taxon>Agaricales</taxon>
        <taxon>Marasmiineae</taxon>
        <taxon>Omphalotaceae</taxon>
        <taxon>Collybiopsis</taxon>
        <taxon>Collybiopsis luxurians</taxon>
    </lineage>
</organism>